<feature type="transmembrane region" description="Helical" evidence="1">
    <location>
        <begin position="9"/>
        <end position="30"/>
    </location>
</feature>
<gene>
    <name evidence="4" type="primary">liaF</name>
    <name evidence="4" type="ORF">NC799_10080</name>
</gene>
<evidence type="ECO:0000256" key="1">
    <source>
        <dbReference type="SAM" id="Phobius"/>
    </source>
</evidence>
<keyword evidence="1" id="KW-0812">Transmembrane</keyword>
<dbReference type="Pfam" id="PF22570">
    <property type="entry name" value="LiaF-TM"/>
    <property type="match status" value="1"/>
</dbReference>
<dbReference type="Proteomes" id="UP001145069">
    <property type="component" value="Unassembled WGS sequence"/>
</dbReference>
<dbReference type="Pfam" id="PF09922">
    <property type="entry name" value="LiaF-like_C"/>
    <property type="match status" value="1"/>
</dbReference>
<proteinExistence type="predicted"/>
<evidence type="ECO:0000313" key="4">
    <source>
        <dbReference type="EMBL" id="MDC3417261.1"/>
    </source>
</evidence>
<dbReference type="InterPro" id="IPR047793">
    <property type="entry name" value="LiaF_C"/>
</dbReference>
<keyword evidence="1" id="KW-1133">Transmembrane helix</keyword>
<dbReference type="PIRSF" id="PIRSF031509">
    <property type="entry name" value="Cell_wall_LiaF/YvqF"/>
    <property type="match status" value="1"/>
</dbReference>
<feature type="transmembrane region" description="Helical" evidence="1">
    <location>
        <begin position="61"/>
        <end position="79"/>
    </location>
</feature>
<dbReference type="AlphaFoldDB" id="A0A9X3WF21"/>
<name>A0A9X3WF21_9BACI</name>
<evidence type="ECO:0000259" key="2">
    <source>
        <dbReference type="Pfam" id="PF09922"/>
    </source>
</evidence>
<dbReference type="InterPro" id="IPR054331">
    <property type="entry name" value="LiaF_TM"/>
</dbReference>
<evidence type="ECO:0000259" key="3">
    <source>
        <dbReference type="Pfam" id="PF22570"/>
    </source>
</evidence>
<feature type="transmembrane region" description="Helical" evidence="1">
    <location>
        <begin position="91"/>
        <end position="109"/>
    </location>
</feature>
<accession>A0A9X3WF21</accession>
<protein>
    <submittedName>
        <fullName evidence="4">Cell wall-active antibiotics response protein LiaF</fullName>
    </submittedName>
</protein>
<reference evidence="4" key="1">
    <citation type="submission" date="2022-06" db="EMBL/GenBank/DDBJ databases">
        <title>Aquibacillus sp. a new bacterium isolated from soil saline samples.</title>
        <authorList>
            <person name="Galisteo C."/>
            <person name="De La Haba R."/>
            <person name="Sanchez-Porro C."/>
            <person name="Ventosa A."/>
        </authorList>
    </citation>
    <scope>NUCLEOTIDE SEQUENCE</scope>
    <source>
        <strain evidence="4">3ASR75-54</strain>
    </source>
</reference>
<sequence length="257" mass="29491">MKNNFLKNIIAILIILFGIALVLTNVGVVSWEFAEAWYYIYPLFFVLVGFKWMWTGLKGKGGLGMGSFFVIFGGLLLSDRFNLLDFSFRDVYKLWPLLIIYIGFSLFGTTNKRNKKKTFQFIFDSDDHANTEKVYGKRQSFAIGDHKFNTPNWTVEPLELWNAVGDYHIDFTKAFIPDKEIPISIQGWAGDIRILMPENVEFTLEAHVKAGDIHVFGQNAEGINRQIIYATPNFAESTRKLNIYLHLKAGSIRVDRV</sequence>
<dbReference type="InterPro" id="IPR024425">
    <property type="entry name" value="LiaF-like_C"/>
</dbReference>
<dbReference type="RefSeq" id="WP_272446328.1">
    <property type="nucleotide sequence ID" value="NZ_JAMQKC010000007.1"/>
</dbReference>
<dbReference type="InterPro" id="IPR016975">
    <property type="entry name" value="Cell_wall_LiaF"/>
</dbReference>
<organism evidence="4 5">
    <name type="scientific">Aquibacillus salsiterrae</name>
    <dbReference type="NCBI Taxonomy" id="2950439"/>
    <lineage>
        <taxon>Bacteria</taxon>
        <taxon>Bacillati</taxon>
        <taxon>Bacillota</taxon>
        <taxon>Bacilli</taxon>
        <taxon>Bacillales</taxon>
        <taxon>Bacillaceae</taxon>
        <taxon>Aquibacillus</taxon>
    </lineage>
</organism>
<evidence type="ECO:0000313" key="5">
    <source>
        <dbReference type="Proteomes" id="UP001145069"/>
    </source>
</evidence>
<dbReference type="GO" id="GO:0016020">
    <property type="term" value="C:membrane"/>
    <property type="evidence" value="ECO:0007669"/>
    <property type="project" value="InterPro"/>
</dbReference>
<keyword evidence="1" id="KW-0472">Membrane</keyword>
<keyword evidence="5" id="KW-1185">Reference proteome</keyword>
<feature type="domain" description="LiaF transmembrane" evidence="3">
    <location>
        <begin position="10"/>
        <end position="112"/>
    </location>
</feature>
<dbReference type="EMBL" id="JAMQKC010000007">
    <property type="protein sequence ID" value="MDC3417261.1"/>
    <property type="molecule type" value="Genomic_DNA"/>
</dbReference>
<feature type="domain" description="Cell wall-active antibiotics response LiaF-like C-terminal" evidence="2">
    <location>
        <begin position="143"/>
        <end position="254"/>
    </location>
</feature>
<feature type="transmembrane region" description="Helical" evidence="1">
    <location>
        <begin position="36"/>
        <end position="54"/>
    </location>
</feature>
<dbReference type="NCBIfam" id="NF040535">
    <property type="entry name" value="LiaF_C_term"/>
    <property type="match status" value="1"/>
</dbReference>
<comment type="caution">
    <text evidence="4">The sequence shown here is derived from an EMBL/GenBank/DDBJ whole genome shotgun (WGS) entry which is preliminary data.</text>
</comment>